<dbReference type="SUPFAM" id="SSF56672">
    <property type="entry name" value="DNA/RNA polymerases"/>
    <property type="match status" value="1"/>
</dbReference>
<dbReference type="GO" id="GO:0004519">
    <property type="term" value="F:endonuclease activity"/>
    <property type="evidence" value="ECO:0007669"/>
    <property type="project" value="UniProtKB-KW"/>
</dbReference>
<keyword evidence="4" id="KW-0255">Endonuclease</keyword>
<keyword evidence="1" id="KW-0808">Transferase</keyword>
<dbReference type="InterPro" id="IPR050951">
    <property type="entry name" value="Retrovirus_Pol_polyprotein"/>
</dbReference>
<evidence type="ECO:0000256" key="6">
    <source>
        <dbReference type="ARBA" id="ARBA00022918"/>
    </source>
</evidence>
<dbReference type="PANTHER" id="PTHR37984">
    <property type="entry name" value="PROTEIN CBG26694"/>
    <property type="match status" value="1"/>
</dbReference>
<accession>A0A151RK90</accession>
<evidence type="ECO:0000256" key="3">
    <source>
        <dbReference type="ARBA" id="ARBA00022722"/>
    </source>
</evidence>
<dbReference type="InterPro" id="IPR043128">
    <property type="entry name" value="Rev_trsase/Diguanyl_cyclase"/>
</dbReference>
<dbReference type="FunFam" id="3.30.70.270:FF:000003">
    <property type="entry name" value="Transposon Ty3-G Gag-Pol polyprotein"/>
    <property type="match status" value="1"/>
</dbReference>
<protein>
    <submittedName>
        <fullName evidence="8">Retrovirus-related Pol polyprotein from transposon 17.6</fullName>
    </submittedName>
</protein>
<keyword evidence="6" id="KW-0695">RNA-directed DNA polymerase</keyword>
<dbReference type="GO" id="GO:0003964">
    <property type="term" value="F:RNA-directed DNA polymerase activity"/>
    <property type="evidence" value="ECO:0007669"/>
    <property type="project" value="UniProtKB-KW"/>
</dbReference>
<evidence type="ECO:0000256" key="4">
    <source>
        <dbReference type="ARBA" id="ARBA00022759"/>
    </source>
</evidence>
<proteinExistence type="predicted"/>
<dbReference type="Gene3D" id="3.30.70.270">
    <property type="match status" value="2"/>
</dbReference>
<organism evidence="8 9">
    <name type="scientific">Cajanus cajan</name>
    <name type="common">Pigeon pea</name>
    <name type="synonym">Cajanus indicus</name>
    <dbReference type="NCBI Taxonomy" id="3821"/>
    <lineage>
        <taxon>Eukaryota</taxon>
        <taxon>Viridiplantae</taxon>
        <taxon>Streptophyta</taxon>
        <taxon>Embryophyta</taxon>
        <taxon>Tracheophyta</taxon>
        <taxon>Spermatophyta</taxon>
        <taxon>Magnoliopsida</taxon>
        <taxon>eudicotyledons</taxon>
        <taxon>Gunneridae</taxon>
        <taxon>Pentapetalae</taxon>
        <taxon>rosids</taxon>
        <taxon>fabids</taxon>
        <taxon>Fabales</taxon>
        <taxon>Fabaceae</taxon>
        <taxon>Papilionoideae</taxon>
        <taxon>50 kb inversion clade</taxon>
        <taxon>NPAAA clade</taxon>
        <taxon>indigoferoid/millettioid clade</taxon>
        <taxon>Phaseoleae</taxon>
        <taxon>Cajanus</taxon>
    </lineage>
</organism>
<dbReference type="GO" id="GO:0016787">
    <property type="term" value="F:hydrolase activity"/>
    <property type="evidence" value="ECO:0007669"/>
    <property type="project" value="UniProtKB-KW"/>
</dbReference>
<evidence type="ECO:0000313" key="9">
    <source>
        <dbReference type="Proteomes" id="UP000075243"/>
    </source>
</evidence>
<evidence type="ECO:0000256" key="2">
    <source>
        <dbReference type="ARBA" id="ARBA00022695"/>
    </source>
</evidence>
<keyword evidence="9" id="KW-1185">Reference proteome</keyword>
<dbReference type="PANTHER" id="PTHR37984:SF5">
    <property type="entry name" value="PROTEIN NYNRIN-LIKE"/>
    <property type="match status" value="1"/>
</dbReference>
<dbReference type="EMBL" id="KQ483690">
    <property type="protein sequence ID" value="KYP42987.1"/>
    <property type="molecule type" value="Genomic_DNA"/>
</dbReference>
<dbReference type="InterPro" id="IPR043502">
    <property type="entry name" value="DNA/RNA_pol_sf"/>
</dbReference>
<dbReference type="InterPro" id="IPR000477">
    <property type="entry name" value="RT_dom"/>
</dbReference>
<evidence type="ECO:0000313" key="8">
    <source>
        <dbReference type="EMBL" id="KYP42987.1"/>
    </source>
</evidence>
<feature type="domain" description="Reverse transcriptase" evidence="7">
    <location>
        <begin position="1"/>
        <end position="67"/>
    </location>
</feature>
<dbReference type="PROSITE" id="PS50878">
    <property type="entry name" value="RT_POL"/>
    <property type="match status" value="1"/>
</dbReference>
<dbReference type="Pfam" id="PF17917">
    <property type="entry name" value="RT_RNaseH"/>
    <property type="match status" value="1"/>
</dbReference>
<dbReference type="CDD" id="cd09274">
    <property type="entry name" value="RNase_HI_RT_Ty3"/>
    <property type="match status" value="1"/>
</dbReference>
<name>A0A151RK90_CAJCA</name>
<keyword evidence="2" id="KW-0548">Nucleotidyltransferase</keyword>
<dbReference type="CDD" id="cd01647">
    <property type="entry name" value="RT_LTR"/>
    <property type="match status" value="1"/>
</dbReference>
<keyword evidence="5" id="KW-0378">Hydrolase</keyword>
<reference evidence="8" key="1">
    <citation type="journal article" date="2012" name="Nat. Biotechnol.">
        <title>Draft genome sequence of pigeonpea (Cajanus cajan), an orphan legume crop of resource-poor farmers.</title>
        <authorList>
            <person name="Varshney R.K."/>
            <person name="Chen W."/>
            <person name="Li Y."/>
            <person name="Bharti A.K."/>
            <person name="Saxena R.K."/>
            <person name="Schlueter J.A."/>
            <person name="Donoghue M.T."/>
            <person name="Azam S."/>
            <person name="Fan G."/>
            <person name="Whaley A.M."/>
            <person name="Farmer A.D."/>
            <person name="Sheridan J."/>
            <person name="Iwata A."/>
            <person name="Tuteja R."/>
            <person name="Penmetsa R.V."/>
            <person name="Wu W."/>
            <person name="Upadhyaya H.D."/>
            <person name="Yang S.P."/>
            <person name="Shah T."/>
            <person name="Saxena K.B."/>
            <person name="Michael T."/>
            <person name="McCombie W.R."/>
            <person name="Yang B."/>
            <person name="Zhang G."/>
            <person name="Yang H."/>
            <person name="Wang J."/>
            <person name="Spillane C."/>
            <person name="Cook D.R."/>
            <person name="May G.D."/>
            <person name="Xu X."/>
            <person name="Jackson S.A."/>
        </authorList>
    </citation>
    <scope>NUCLEOTIDE SEQUENCE [LARGE SCALE GENOMIC DNA]</scope>
</reference>
<dbReference type="Proteomes" id="UP000075243">
    <property type="component" value="Unassembled WGS sequence"/>
</dbReference>
<evidence type="ECO:0000256" key="5">
    <source>
        <dbReference type="ARBA" id="ARBA00022801"/>
    </source>
</evidence>
<evidence type="ECO:0000256" key="1">
    <source>
        <dbReference type="ARBA" id="ARBA00022679"/>
    </source>
</evidence>
<keyword evidence="3" id="KW-0540">Nuclease</keyword>
<dbReference type="InterPro" id="IPR041373">
    <property type="entry name" value="RT_RNaseH"/>
</dbReference>
<dbReference type="AlphaFoldDB" id="A0A151RK90"/>
<dbReference type="FunFam" id="3.30.70.270:FF:000115">
    <property type="entry name" value="Polyprotein of retroviral origin, putative"/>
    <property type="match status" value="1"/>
</dbReference>
<dbReference type="Pfam" id="PF00078">
    <property type="entry name" value="RVT_1"/>
    <property type="match status" value="1"/>
</dbReference>
<gene>
    <name evidence="8" type="ORF">KK1_035608</name>
</gene>
<sequence>MNRIFRPFLDRFVVVFIDDILIYSRTPEEHGEHLRLVLEILKAKQLYAKLSKCEFWLDEVKFLGHVISAEGIAIDPAKVESVLQWERPRTVTDIRSFVGLAGYYRRFIEGFSKIVAPLTQLTRKEQPFIWTDACERSFDELKRRLTTSPVLVLPDSSEPFDGGICFKAAEESWRNYPTHDLELAAVVFALKIWRHYLYGAQFNVFSDHKSLKYLFDQKELNMRQRRWMEFLKDYDFQLMYHPGKANAVTDALSRKSIHMSSMMVKELELVEEFRDLNLHVELAQDHISCGMLTITSEFLRQVGQKQLQDVELVKLLGLLVVRLW</sequence>
<dbReference type="Gramene" id="C.cajan_34175.t">
    <property type="protein sequence ID" value="C.cajan_34175.t.cds1"/>
    <property type="gene ID" value="C.cajan_34175"/>
</dbReference>
<evidence type="ECO:0000259" key="7">
    <source>
        <dbReference type="PROSITE" id="PS50878"/>
    </source>
</evidence>